<dbReference type="GeneID" id="92075966"/>
<reference evidence="1 2" key="1">
    <citation type="submission" date="2023-01" db="EMBL/GenBank/DDBJ databases">
        <title>Analysis of 21 Apiospora genomes using comparative genomics revels a genus with tremendous synthesis potential of carbohydrate active enzymes and secondary metabolites.</title>
        <authorList>
            <person name="Sorensen T."/>
        </authorList>
    </citation>
    <scope>NUCLEOTIDE SEQUENCE [LARGE SCALE GENOMIC DNA]</scope>
    <source>
        <strain evidence="1 2">CBS 24483</strain>
    </source>
</reference>
<proteinExistence type="predicted"/>
<protein>
    <submittedName>
        <fullName evidence="1">Uncharacterized protein</fullName>
    </submittedName>
</protein>
<accession>A0ABR1QAN8</accession>
<comment type="caution">
    <text evidence="1">The sequence shown here is derived from an EMBL/GenBank/DDBJ whole genome shotgun (WGS) entry which is preliminary data.</text>
</comment>
<sequence length="166" mass="18237">MPQHVASAVAKPTKGDCVLRGEVSMGTGRFWARMSRRSGRYATMPQDGAEDLMHQTIVRRDALRYGTVHVLSVDWFGLGSMKTYRTVFPSISPDRFTILGRLRVEAYADAWDIIRGFVHNRGLDPNGRKRGALSFNGGWAIILAALLDAPSCSRPLAGKPHGGRIG</sequence>
<name>A0ABR1QAN8_9PEZI</name>
<gene>
    <name evidence="1" type="ORF">PG986_006682</name>
</gene>
<dbReference type="Proteomes" id="UP001391051">
    <property type="component" value="Unassembled WGS sequence"/>
</dbReference>
<keyword evidence="2" id="KW-1185">Reference proteome</keyword>
<organism evidence="1 2">
    <name type="scientific">Apiospora aurea</name>
    <dbReference type="NCBI Taxonomy" id="335848"/>
    <lineage>
        <taxon>Eukaryota</taxon>
        <taxon>Fungi</taxon>
        <taxon>Dikarya</taxon>
        <taxon>Ascomycota</taxon>
        <taxon>Pezizomycotina</taxon>
        <taxon>Sordariomycetes</taxon>
        <taxon>Xylariomycetidae</taxon>
        <taxon>Amphisphaeriales</taxon>
        <taxon>Apiosporaceae</taxon>
        <taxon>Apiospora</taxon>
    </lineage>
</organism>
<evidence type="ECO:0000313" key="2">
    <source>
        <dbReference type="Proteomes" id="UP001391051"/>
    </source>
</evidence>
<evidence type="ECO:0000313" key="1">
    <source>
        <dbReference type="EMBL" id="KAK7950954.1"/>
    </source>
</evidence>
<dbReference type="RefSeq" id="XP_066699016.1">
    <property type="nucleotide sequence ID" value="XM_066842904.1"/>
</dbReference>
<dbReference type="EMBL" id="JAQQWE010000005">
    <property type="protein sequence ID" value="KAK7950954.1"/>
    <property type="molecule type" value="Genomic_DNA"/>
</dbReference>